<sequence length="337" mass="38588">MRTPRDVSIYLSRLEDVINLQKQHDAEHRDTKLESIPSEILLEREKFIAGEIEYAELSIGASLWVMRESMEARRKDPIIYSDLPTLLDRETWPPAEAMLILAGIDPNAAILDWSYRNFMGAEIHKPKIHHANWFSSTSDLYDYPIAADSELTSSELKKMIKEGESHEFSSSEIEHKLDKLQARLEEAERWENDNTSIFKSSMLELRAEMVGILKTRWDSGDHEVEARRSPAFFIQWAETRGFEIEWASWARASGYIDTDPPATAPPFFDADSEDYPKLLHIAVRAWDHARHTSKGTAKQRIAAFLHERYPDLSASEKEAISMIGNWQKSGGRPKTGG</sequence>
<organism evidence="1 2">
    <name type="scientific">Acidovorax carolinensis</name>
    <dbReference type="NCBI Taxonomy" id="553814"/>
    <lineage>
        <taxon>Bacteria</taxon>
        <taxon>Pseudomonadati</taxon>
        <taxon>Pseudomonadota</taxon>
        <taxon>Betaproteobacteria</taxon>
        <taxon>Burkholderiales</taxon>
        <taxon>Comamonadaceae</taxon>
        <taxon>Acidovorax</taxon>
    </lineage>
</organism>
<proteinExistence type="predicted"/>
<reference evidence="1" key="1">
    <citation type="submission" date="2017-05" db="EMBL/GenBank/DDBJ databases">
        <title>Polyphasic characterization of four soil-derived phenanthrene-degrading Acidovorax strains and proposal of Acidovorax phenanthrenivorans sp. nov.</title>
        <authorList>
            <person name="Singleton D."/>
            <person name="Lee J."/>
            <person name="Dickey A.N."/>
            <person name="Stroud A."/>
            <person name="Scholl E.H."/>
            <person name="Wright F.A."/>
            <person name="Aitken M.D."/>
        </authorList>
    </citation>
    <scope>NUCLEOTIDE SEQUENCE</scope>
    <source>
        <strain evidence="1">P4</strain>
    </source>
</reference>
<dbReference type="KEGG" id="acip:CBP36_12135"/>
<dbReference type="Proteomes" id="UP000194440">
    <property type="component" value="Chromosome"/>
</dbReference>
<dbReference type="EMBL" id="CP021366">
    <property type="protein sequence ID" value="ART59488.1"/>
    <property type="molecule type" value="Genomic_DNA"/>
</dbReference>
<evidence type="ECO:0000313" key="1">
    <source>
        <dbReference type="EMBL" id="ART59488.1"/>
    </source>
</evidence>
<gene>
    <name evidence="1" type="ORF">CBP36_12135</name>
</gene>
<dbReference type="OrthoDB" id="8913851at2"/>
<keyword evidence="2" id="KW-1185">Reference proteome</keyword>
<dbReference type="AlphaFoldDB" id="A0A240UDC6"/>
<dbReference type="RefSeq" id="WP_086927607.1">
    <property type="nucleotide sequence ID" value="NZ_CP021366.1"/>
</dbReference>
<evidence type="ECO:0000313" key="2">
    <source>
        <dbReference type="Proteomes" id="UP000194440"/>
    </source>
</evidence>
<protein>
    <submittedName>
        <fullName evidence="1">Uncharacterized protein</fullName>
    </submittedName>
</protein>
<accession>A0A240UDC6</accession>
<name>A0A240UDC6_9BURK</name>